<reference evidence="4 5" key="2">
    <citation type="submission" date="2016-08" db="EMBL/GenBank/DDBJ databases">
        <title>Pervasive Adenine N6-methylation of Active Genes in Fungi.</title>
        <authorList>
            <consortium name="DOE Joint Genome Institute"/>
            <person name="Mondo S.J."/>
            <person name="Dannebaum R.O."/>
            <person name="Kuo R.C."/>
            <person name="Labutti K."/>
            <person name="Haridas S."/>
            <person name="Kuo A."/>
            <person name="Salamov A."/>
            <person name="Ahrendt S.R."/>
            <person name="Lipzen A."/>
            <person name="Sullivan W."/>
            <person name="Andreopoulos W.B."/>
            <person name="Clum A."/>
            <person name="Lindquist E."/>
            <person name="Daum C."/>
            <person name="Ramamoorthy G.K."/>
            <person name="Gryganskyi A."/>
            <person name="Culley D."/>
            <person name="Magnuson J.K."/>
            <person name="James T.Y."/>
            <person name="O'Malley M.A."/>
            <person name="Stajich J.E."/>
            <person name="Spatafora J.W."/>
            <person name="Visel A."/>
            <person name="Grigoriev I.V."/>
        </authorList>
    </citation>
    <scope>NUCLEOTIDE SEQUENCE [LARGE SCALE GENOMIC DNA]</scope>
    <source>
        <strain evidence="4 5">S4</strain>
    </source>
</reference>
<name>A0A1Y1WNL9_9FUNG</name>
<feature type="compositionally biased region" description="Low complexity" evidence="1">
    <location>
        <begin position="218"/>
        <end position="236"/>
    </location>
</feature>
<protein>
    <recommendedName>
        <fullName evidence="6">Mid2 domain-containing protein</fullName>
    </recommendedName>
</protein>
<evidence type="ECO:0000313" key="5">
    <source>
        <dbReference type="Proteomes" id="UP000193944"/>
    </source>
</evidence>
<keyword evidence="2" id="KW-0812">Transmembrane</keyword>
<reference evidence="4 5" key="1">
    <citation type="submission" date="2016-08" db="EMBL/GenBank/DDBJ databases">
        <title>A Parts List for Fungal Cellulosomes Revealed by Comparative Genomics.</title>
        <authorList>
            <consortium name="DOE Joint Genome Institute"/>
            <person name="Haitjema C.H."/>
            <person name="Gilmore S.P."/>
            <person name="Henske J.K."/>
            <person name="Solomon K.V."/>
            <person name="De Groot R."/>
            <person name="Kuo A."/>
            <person name="Mondo S.J."/>
            <person name="Salamov A.A."/>
            <person name="Labutti K."/>
            <person name="Zhao Z."/>
            <person name="Chiniquy J."/>
            <person name="Barry K."/>
            <person name="Brewer H.M."/>
            <person name="Purvine S.O."/>
            <person name="Wright A.T."/>
            <person name="Boxma B."/>
            <person name="Van Alen T."/>
            <person name="Hackstein J.H."/>
            <person name="Baker S.E."/>
            <person name="Grigoriev I.V."/>
            <person name="O'Malley M.A."/>
        </authorList>
    </citation>
    <scope>NUCLEOTIDE SEQUENCE [LARGE SCALE GENOMIC DNA]</scope>
    <source>
        <strain evidence="4 5">S4</strain>
    </source>
</reference>
<dbReference type="EMBL" id="MCFG01000380">
    <property type="protein sequence ID" value="ORX75072.1"/>
    <property type="molecule type" value="Genomic_DNA"/>
</dbReference>
<feature type="signal peptide" evidence="3">
    <location>
        <begin position="1"/>
        <end position="21"/>
    </location>
</feature>
<evidence type="ECO:0000256" key="2">
    <source>
        <dbReference type="SAM" id="Phobius"/>
    </source>
</evidence>
<feature type="compositionally biased region" description="Polar residues" evidence="1">
    <location>
        <begin position="200"/>
        <end position="217"/>
    </location>
</feature>
<feature type="chain" id="PRO_5012575912" description="Mid2 domain-containing protein" evidence="3">
    <location>
        <begin position="22"/>
        <end position="236"/>
    </location>
</feature>
<feature type="region of interest" description="Disordered" evidence="1">
    <location>
        <begin position="182"/>
        <end position="236"/>
    </location>
</feature>
<organism evidence="4 5">
    <name type="scientific">Anaeromyces robustus</name>
    <dbReference type="NCBI Taxonomy" id="1754192"/>
    <lineage>
        <taxon>Eukaryota</taxon>
        <taxon>Fungi</taxon>
        <taxon>Fungi incertae sedis</taxon>
        <taxon>Chytridiomycota</taxon>
        <taxon>Chytridiomycota incertae sedis</taxon>
        <taxon>Neocallimastigomycetes</taxon>
        <taxon>Neocallimastigales</taxon>
        <taxon>Neocallimastigaceae</taxon>
        <taxon>Anaeromyces</taxon>
    </lineage>
</organism>
<gene>
    <name evidence="4" type="ORF">BCR32DRAFT_272138</name>
</gene>
<dbReference type="AlphaFoldDB" id="A0A1Y1WNL9"/>
<proteinExistence type="predicted"/>
<evidence type="ECO:0008006" key="6">
    <source>
        <dbReference type="Google" id="ProtNLM"/>
    </source>
</evidence>
<keyword evidence="2" id="KW-0472">Membrane</keyword>
<comment type="caution">
    <text evidence="4">The sequence shown here is derived from an EMBL/GenBank/DDBJ whole genome shotgun (WGS) entry which is preliminary data.</text>
</comment>
<keyword evidence="5" id="KW-1185">Reference proteome</keyword>
<sequence>MEMKYLFLILFLLNVLSLVYAQDHSTSTSTSQTSEHNHSTNTGREVENSTVEAPPKIITTSKSEHSTDPENSTIPAPIYTFPIITSLDSTMVVVTSSVSVTSKILATKTVPTKTTTTTTTKIPTVKNYPQETFVPWRKSENKAMRDADVLMKFYYVLSGAIIATFIGVASFILYKKGIAEPPSTQPSRVWENSLDDNSFRNKSTISRSTLTRSVNNQSLPLTPSSNNQSLPNPNNS</sequence>
<feature type="transmembrane region" description="Helical" evidence="2">
    <location>
        <begin position="153"/>
        <end position="174"/>
    </location>
</feature>
<keyword evidence="2" id="KW-1133">Transmembrane helix</keyword>
<evidence type="ECO:0000256" key="1">
    <source>
        <dbReference type="SAM" id="MobiDB-lite"/>
    </source>
</evidence>
<evidence type="ECO:0000313" key="4">
    <source>
        <dbReference type="EMBL" id="ORX75072.1"/>
    </source>
</evidence>
<feature type="region of interest" description="Disordered" evidence="1">
    <location>
        <begin position="26"/>
        <end position="71"/>
    </location>
</feature>
<evidence type="ECO:0000256" key="3">
    <source>
        <dbReference type="SAM" id="SignalP"/>
    </source>
</evidence>
<accession>A0A1Y1WNL9</accession>
<feature type="compositionally biased region" description="Low complexity" evidence="1">
    <location>
        <begin position="26"/>
        <end position="42"/>
    </location>
</feature>
<dbReference type="Proteomes" id="UP000193944">
    <property type="component" value="Unassembled WGS sequence"/>
</dbReference>
<keyword evidence="3" id="KW-0732">Signal</keyword>